<keyword evidence="2" id="KW-0812">Transmembrane</keyword>
<organism evidence="3 4">
    <name type="scientific">Micavibrio aeruginosavorus (strain ARL-13)</name>
    <dbReference type="NCBI Taxonomy" id="856793"/>
    <lineage>
        <taxon>Bacteria</taxon>
        <taxon>Pseudomonadati</taxon>
        <taxon>Bdellovibrionota</taxon>
        <taxon>Bdellovibrionia</taxon>
        <taxon>Bdellovibrionales</taxon>
        <taxon>Pseudobdellovibrionaceae</taxon>
        <taxon>Micavibrio</taxon>
    </lineage>
</organism>
<keyword evidence="3" id="KW-0808">Transferase</keyword>
<feature type="compositionally biased region" description="Polar residues" evidence="1">
    <location>
        <begin position="180"/>
        <end position="191"/>
    </location>
</feature>
<gene>
    <name evidence="3" type="ordered locus">MICA_1830</name>
</gene>
<evidence type="ECO:0000313" key="4">
    <source>
        <dbReference type="Proteomes" id="UP000009286"/>
    </source>
</evidence>
<feature type="region of interest" description="Disordered" evidence="1">
    <location>
        <begin position="162"/>
        <end position="191"/>
    </location>
</feature>
<feature type="transmembrane region" description="Helical" evidence="2">
    <location>
        <begin position="134"/>
        <end position="153"/>
    </location>
</feature>
<dbReference type="Pfam" id="PF11351">
    <property type="entry name" value="GTA_holin_3TM"/>
    <property type="match status" value="1"/>
</dbReference>
<dbReference type="GO" id="GO:0016301">
    <property type="term" value="F:kinase activity"/>
    <property type="evidence" value="ECO:0007669"/>
    <property type="project" value="UniProtKB-KW"/>
</dbReference>
<dbReference type="eggNOG" id="ENOG50330X9">
    <property type="taxonomic scope" value="Bacteria"/>
</dbReference>
<dbReference type="STRING" id="856793.MICA_1830"/>
<evidence type="ECO:0000256" key="1">
    <source>
        <dbReference type="SAM" id="MobiDB-lite"/>
    </source>
</evidence>
<dbReference type="KEGG" id="mai:MICA_1830"/>
<dbReference type="RefSeq" id="WP_014103364.1">
    <property type="nucleotide sequence ID" value="NC_016026.1"/>
</dbReference>
<feature type="transmembrane region" description="Helical" evidence="2">
    <location>
        <begin position="101"/>
        <end position="122"/>
    </location>
</feature>
<proteinExistence type="predicted"/>
<dbReference type="EMBL" id="CP002382">
    <property type="protein sequence ID" value="AEP10141.1"/>
    <property type="molecule type" value="Genomic_DNA"/>
</dbReference>
<feature type="compositionally biased region" description="Polar residues" evidence="1">
    <location>
        <begin position="162"/>
        <end position="173"/>
    </location>
</feature>
<dbReference type="Proteomes" id="UP000009286">
    <property type="component" value="Chromosome"/>
</dbReference>
<sequence length="191" mass="20739">MVSPVLLQMGLPVLASIVSEALGTIKHPAAQVASKSLGQVSDALSMGQITPEQMAEANRHAEKMAEVAAQENVAAYQQVNESLRAEVASSDPYVRRMRPTFGYLMALTWAAQMLALAYVIVFETAQADIVLQSMESLGTIWMVGLSVLGIYVYKRSEEKRITPSQGVKPSIKNSVAPAPSVQTRQNYKVNE</sequence>
<protein>
    <submittedName>
        <fullName evidence="3">Ribokinase family protein</fullName>
    </submittedName>
</protein>
<dbReference type="OrthoDB" id="7366354at2"/>
<keyword evidence="4" id="KW-1185">Reference proteome</keyword>
<reference evidence="3 4" key="1">
    <citation type="journal article" date="2011" name="BMC Genomics">
        <title>Genomic insights into an obligate epibiotic bacterial predator: Micavibrio aeruginosavorus ARL-13.</title>
        <authorList>
            <person name="Wang Z."/>
            <person name="Kadouri D."/>
            <person name="Wu M."/>
        </authorList>
    </citation>
    <scope>NUCLEOTIDE SEQUENCE [LARGE SCALE GENOMIC DNA]</scope>
    <source>
        <strain evidence="3 4">ARL-13</strain>
    </source>
</reference>
<dbReference type="HOGENOM" id="CLU_120994_0_0_5"/>
<evidence type="ECO:0000256" key="2">
    <source>
        <dbReference type="SAM" id="Phobius"/>
    </source>
</evidence>
<keyword evidence="3" id="KW-0418">Kinase</keyword>
<name>G2KSZ6_MICAA</name>
<evidence type="ECO:0000313" key="3">
    <source>
        <dbReference type="EMBL" id="AEP10141.1"/>
    </source>
</evidence>
<keyword evidence="2" id="KW-1133">Transmembrane helix</keyword>
<dbReference type="AlphaFoldDB" id="G2KSZ6"/>
<keyword evidence="2" id="KW-0472">Membrane</keyword>
<dbReference type="InterPro" id="IPR021497">
    <property type="entry name" value="GTA_holin_3TM"/>
</dbReference>
<accession>G2KSZ6</accession>